<dbReference type="EMBL" id="JNOM01000089">
    <property type="protein sequence ID" value="KNG87192.1"/>
    <property type="molecule type" value="Genomic_DNA"/>
</dbReference>
<name>A0A0L1J628_ASPN3</name>
<accession>A0A0L1J628</accession>
<reference evidence="2 3" key="1">
    <citation type="submission" date="2014-06" db="EMBL/GenBank/DDBJ databases">
        <title>The Genome of the Aflatoxigenic Filamentous Fungus Aspergillus nomius.</title>
        <authorList>
            <person name="Moore M.G."/>
            <person name="Shannon B.M."/>
            <person name="Brian M.M."/>
        </authorList>
    </citation>
    <scope>NUCLEOTIDE SEQUENCE [LARGE SCALE GENOMIC DNA]</scope>
    <source>
        <strain evidence="2 3">NRRL 13137</strain>
    </source>
</reference>
<evidence type="ECO:0008006" key="4">
    <source>
        <dbReference type="Google" id="ProtNLM"/>
    </source>
</evidence>
<evidence type="ECO:0000313" key="2">
    <source>
        <dbReference type="EMBL" id="KNG87192.1"/>
    </source>
</evidence>
<proteinExistence type="predicted"/>
<evidence type="ECO:0000256" key="1">
    <source>
        <dbReference type="SAM" id="SignalP"/>
    </source>
</evidence>
<dbReference type="AlphaFoldDB" id="A0A0L1J628"/>
<dbReference type="Proteomes" id="UP000037505">
    <property type="component" value="Unassembled WGS sequence"/>
</dbReference>
<comment type="caution">
    <text evidence="2">The sequence shown here is derived from an EMBL/GenBank/DDBJ whole genome shotgun (WGS) entry which is preliminary data.</text>
</comment>
<organism evidence="2 3">
    <name type="scientific">Aspergillus nomiae NRRL (strain ATCC 15546 / NRRL 13137 / CBS 260.88 / M93)</name>
    <dbReference type="NCBI Taxonomy" id="1509407"/>
    <lineage>
        <taxon>Eukaryota</taxon>
        <taxon>Fungi</taxon>
        <taxon>Dikarya</taxon>
        <taxon>Ascomycota</taxon>
        <taxon>Pezizomycotina</taxon>
        <taxon>Eurotiomycetes</taxon>
        <taxon>Eurotiomycetidae</taxon>
        <taxon>Eurotiales</taxon>
        <taxon>Aspergillaceae</taxon>
        <taxon>Aspergillus</taxon>
        <taxon>Aspergillus subgen. Circumdati</taxon>
    </lineage>
</organism>
<feature type="signal peptide" evidence="1">
    <location>
        <begin position="1"/>
        <end position="18"/>
    </location>
</feature>
<dbReference type="RefSeq" id="XP_015408115.1">
    <property type="nucleotide sequence ID" value="XM_015549042.1"/>
</dbReference>
<evidence type="ECO:0000313" key="3">
    <source>
        <dbReference type="Proteomes" id="UP000037505"/>
    </source>
</evidence>
<protein>
    <recommendedName>
        <fullName evidence="4">Hydrophobin</fullName>
    </recommendedName>
</protein>
<dbReference type="OrthoDB" id="4484854at2759"/>
<keyword evidence="1" id="KW-0732">Signal</keyword>
<feature type="chain" id="PRO_5005553416" description="Hydrophobin" evidence="1">
    <location>
        <begin position="19"/>
        <end position="91"/>
    </location>
</feature>
<sequence>MNLKTILALCAMASMATAAPAGDLEKRDCPAGKKRFCCDTFFPVNILFVRAVGTNCELQQSANGNCPTGKVQGCCASNLPLSGGNLACTAL</sequence>
<dbReference type="GeneID" id="26805589"/>
<gene>
    <name evidence="2" type="ORF">ANOM_003785</name>
</gene>
<keyword evidence="3" id="KW-1185">Reference proteome</keyword>